<evidence type="ECO:0000313" key="4">
    <source>
        <dbReference type="Proteomes" id="UP000242560"/>
    </source>
</evidence>
<organism evidence="3 4">
    <name type="scientific">Kaistella treverensis</name>
    <dbReference type="NCBI Taxonomy" id="631455"/>
    <lineage>
        <taxon>Bacteria</taxon>
        <taxon>Pseudomonadati</taxon>
        <taxon>Bacteroidota</taxon>
        <taxon>Flavobacteriia</taxon>
        <taxon>Flavobacteriales</taxon>
        <taxon>Weeksellaceae</taxon>
        <taxon>Chryseobacterium group</taxon>
        <taxon>Kaistella</taxon>
    </lineage>
</organism>
<evidence type="ECO:0000313" key="3">
    <source>
        <dbReference type="EMBL" id="SFI76401.1"/>
    </source>
</evidence>
<dbReference type="Proteomes" id="UP000242560">
    <property type="component" value="Unassembled WGS sequence"/>
</dbReference>
<name>A0A1I3KV38_9FLAO</name>
<proteinExistence type="predicted"/>
<feature type="chain" id="PRO_5015355887" evidence="2">
    <location>
        <begin position="22"/>
        <end position="86"/>
    </location>
</feature>
<reference evidence="4" key="1">
    <citation type="submission" date="2016-10" db="EMBL/GenBank/DDBJ databases">
        <authorList>
            <person name="Varghese N."/>
            <person name="Submissions S."/>
        </authorList>
    </citation>
    <scope>NUCLEOTIDE SEQUENCE [LARGE SCALE GENOMIC DNA]</scope>
    <source>
        <strain evidence="4">DSM 22251</strain>
    </source>
</reference>
<keyword evidence="4" id="KW-1185">Reference proteome</keyword>
<dbReference type="PROSITE" id="PS51257">
    <property type="entry name" value="PROKAR_LIPOPROTEIN"/>
    <property type="match status" value="1"/>
</dbReference>
<feature type="transmembrane region" description="Helical" evidence="1">
    <location>
        <begin position="48"/>
        <end position="70"/>
    </location>
</feature>
<keyword evidence="2" id="KW-0732">Signal</keyword>
<dbReference type="AlphaFoldDB" id="A0A1I3KV38"/>
<sequence length="86" mass="9657">MKNFKNTAILIFLFAVNFAFACEACKLQQPAVTRDFTHGVGPRGQFDWIIVAVIAIIAVYTLIFSVKYLVRPGEKEADHIKNSILN</sequence>
<evidence type="ECO:0000256" key="1">
    <source>
        <dbReference type="SAM" id="Phobius"/>
    </source>
</evidence>
<dbReference type="EMBL" id="FORQ01000001">
    <property type="protein sequence ID" value="SFI76401.1"/>
    <property type="molecule type" value="Genomic_DNA"/>
</dbReference>
<keyword evidence="1" id="KW-0812">Transmembrane</keyword>
<evidence type="ECO:0000256" key="2">
    <source>
        <dbReference type="SAM" id="SignalP"/>
    </source>
</evidence>
<feature type="signal peptide" evidence="2">
    <location>
        <begin position="1"/>
        <end position="21"/>
    </location>
</feature>
<dbReference type="RefSeq" id="WP_089819194.1">
    <property type="nucleotide sequence ID" value="NZ_FORQ01000001.1"/>
</dbReference>
<gene>
    <name evidence="3" type="ORF">SAMN05421638_1037</name>
</gene>
<protein>
    <submittedName>
        <fullName evidence="3">Uncharacterized protein</fullName>
    </submittedName>
</protein>
<keyword evidence="1" id="KW-1133">Transmembrane helix</keyword>
<keyword evidence="1" id="KW-0472">Membrane</keyword>
<accession>A0A1I3KV38</accession>